<feature type="transmembrane region" description="Helical" evidence="5">
    <location>
        <begin position="366"/>
        <end position="399"/>
    </location>
</feature>
<evidence type="ECO:0000313" key="8">
    <source>
        <dbReference type="Proteomes" id="UP000034531"/>
    </source>
</evidence>
<dbReference type="Proteomes" id="UP000034531">
    <property type="component" value="Unassembled WGS sequence"/>
</dbReference>
<feature type="transmembrane region" description="Helical" evidence="5">
    <location>
        <begin position="80"/>
        <end position="99"/>
    </location>
</feature>
<evidence type="ECO:0000256" key="3">
    <source>
        <dbReference type="ARBA" id="ARBA00022989"/>
    </source>
</evidence>
<feature type="domain" description="O-antigen ligase-related" evidence="6">
    <location>
        <begin position="221"/>
        <end position="348"/>
    </location>
</feature>
<keyword evidence="4 5" id="KW-0472">Membrane</keyword>
<evidence type="ECO:0000256" key="4">
    <source>
        <dbReference type="ARBA" id="ARBA00023136"/>
    </source>
</evidence>
<dbReference type="GO" id="GO:0016020">
    <property type="term" value="C:membrane"/>
    <property type="evidence" value="ECO:0007669"/>
    <property type="project" value="UniProtKB-SubCell"/>
</dbReference>
<keyword evidence="2 5" id="KW-0812">Transmembrane</keyword>
<dbReference type="PANTHER" id="PTHR37422">
    <property type="entry name" value="TEICHURONIC ACID BIOSYNTHESIS PROTEIN TUAE"/>
    <property type="match status" value="1"/>
</dbReference>
<comment type="caution">
    <text evidence="7">The sequence shown here is derived from an EMBL/GenBank/DDBJ whole genome shotgun (WGS) entry which is preliminary data.</text>
</comment>
<dbReference type="EMBL" id="LBYI01000004">
    <property type="protein sequence ID" value="KKR50943.1"/>
    <property type="molecule type" value="Genomic_DNA"/>
</dbReference>
<dbReference type="Pfam" id="PF04932">
    <property type="entry name" value="Wzy_C"/>
    <property type="match status" value="1"/>
</dbReference>
<dbReference type="InterPro" id="IPR007016">
    <property type="entry name" value="O-antigen_ligase-rel_domated"/>
</dbReference>
<dbReference type="InterPro" id="IPR051533">
    <property type="entry name" value="WaaL-like"/>
</dbReference>
<keyword evidence="3 5" id="KW-1133">Transmembrane helix</keyword>
<name>A0A0G0RER5_9BACT</name>
<proteinExistence type="predicted"/>
<sequence length="407" mass="45099">MSKAQILFLVVLASLPIQLGKFFFPNYSYVLGIPIDYRAQTLYFSDLIITSYILVSIWGLATAGQNQKAKFKQFLVKNNYYLYGLGAFVLYLVANSLLASISKQASMYFTLKIIGFGLLSVFAAHDFESKNLNKLIPKVITASLIWQSVVVFLQFLSQRSLGLWILGERTFSTTTPDIAHFQIFGYQLLRPYGTFSHPNVLGAFLTVYLIMLMATKPAKLTSLLAVIATLISFSKGAVFALFSAFINTSGNLRQLATRAAILILSTLVFFKLISTSQVASLAERLTLIQAAFSLALKNPLFGIGSNNFIIELAKLDLTSISQIRLLQPVHNVFLLILVENGLIGLLLFSTMLFAVAQKAHTKGKTALFISVLIFASIDHFLWTLQQGLFMFWLSLAFVISSPKQSSS</sequence>
<reference evidence="7 8" key="1">
    <citation type="journal article" date="2015" name="Nature">
        <title>rRNA introns, odd ribosomes, and small enigmatic genomes across a large radiation of phyla.</title>
        <authorList>
            <person name="Brown C.T."/>
            <person name="Hug L.A."/>
            <person name="Thomas B.C."/>
            <person name="Sharon I."/>
            <person name="Castelle C.J."/>
            <person name="Singh A."/>
            <person name="Wilkins M.J."/>
            <person name="Williams K.H."/>
            <person name="Banfield J.F."/>
        </authorList>
    </citation>
    <scope>NUCLEOTIDE SEQUENCE [LARGE SCALE GENOMIC DNA]</scope>
</reference>
<organism evidence="7 8">
    <name type="scientific">Candidatus Curtissbacteria bacterium GW2011_GWA1_40_16</name>
    <dbReference type="NCBI Taxonomy" id="1618405"/>
    <lineage>
        <taxon>Bacteria</taxon>
        <taxon>Candidatus Curtissiibacteriota</taxon>
    </lineage>
</organism>
<feature type="transmembrane region" description="Helical" evidence="5">
    <location>
        <begin position="252"/>
        <end position="273"/>
    </location>
</feature>
<feature type="transmembrane region" description="Helical" evidence="5">
    <location>
        <begin position="195"/>
        <end position="215"/>
    </location>
</feature>
<feature type="transmembrane region" description="Helical" evidence="5">
    <location>
        <begin position="43"/>
        <end position="60"/>
    </location>
</feature>
<evidence type="ECO:0000313" key="7">
    <source>
        <dbReference type="EMBL" id="KKR50943.1"/>
    </source>
</evidence>
<accession>A0A0G0RER5</accession>
<protein>
    <submittedName>
        <fullName evidence="7">O-antigen polymerase</fullName>
    </submittedName>
</protein>
<evidence type="ECO:0000256" key="5">
    <source>
        <dbReference type="SAM" id="Phobius"/>
    </source>
</evidence>
<comment type="subcellular location">
    <subcellularLocation>
        <location evidence="1">Membrane</location>
        <topology evidence="1">Multi-pass membrane protein</topology>
    </subcellularLocation>
</comment>
<dbReference type="AlphaFoldDB" id="A0A0G0RER5"/>
<evidence type="ECO:0000256" key="1">
    <source>
        <dbReference type="ARBA" id="ARBA00004141"/>
    </source>
</evidence>
<dbReference type="PANTHER" id="PTHR37422:SF17">
    <property type="entry name" value="O-ANTIGEN LIGASE"/>
    <property type="match status" value="1"/>
</dbReference>
<feature type="transmembrane region" description="Helical" evidence="5">
    <location>
        <begin position="330"/>
        <end position="354"/>
    </location>
</feature>
<evidence type="ECO:0000256" key="2">
    <source>
        <dbReference type="ARBA" id="ARBA00022692"/>
    </source>
</evidence>
<feature type="transmembrane region" description="Helical" evidence="5">
    <location>
        <begin position="222"/>
        <end position="246"/>
    </location>
</feature>
<feature type="transmembrane region" description="Helical" evidence="5">
    <location>
        <begin position="105"/>
        <end position="123"/>
    </location>
</feature>
<evidence type="ECO:0000259" key="6">
    <source>
        <dbReference type="Pfam" id="PF04932"/>
    </source>
</evidence>
<gene>
    <name evidence="7" type="ORF">UT84_C0004G0006</name>
</gene>